<gene>
    <name evidence="2" type="ORF">M8C21_025770</name>
</gene>
<evidence type="ECO:0000313" key="3">
    <source>
        <dbReference type="Proteomes" id="UP001206925"/>
    </source>
</evidence>
<evidence type="ECO:0000313" key="2">
    <source>
        <dbReference type="EMBL" id="KAI7740022.1"/>
    </source>
</evidence>
<feature type="compositionally biased region" description="Basic and acidic residues" evidence="1">
    <location>
        <begin position="9"/>
        <end position="28"/>
    </location>
</feature>
<comment type="caution">
    <text evidence="2">The sequence shown here is derived from an EMBL/GenBank/DDBJ whole genome shotgun (WGS) entry which is preliminary data.</text>
</comment>
<name>A0AAD5GF21_AMBAR</name>
<proteinExistence type="predicted"/>
<feature type="region of interest" description="Disordered" evidence="1">
    <location>
        <begin position="1"/>
        <end position="68"/>
    </location>
</feature>
<reference evidence="2" key="1">
    <citation type="submission" date="2022-06" db="EMBL/GenBank/DDBJ databases">
        <title>Uncovering the hologenomic basis of an extraordinary plant invasion.</title>
        <authorList>
            <person name="Bieker V.C."/>
            <person name="Martin M.D."/>
            <person name="Gilbert T."/>
            <person name="Hodgins K."/>
            <person name="Battlay P."/>
            <person name="Petersen B."/>
            <person name="Wilson J."/>
        </authorList>
    </citation>
    <scope>NUCLEOTIDE SEQUENCE</scope>
    <source>
        <strain evidence="2">AA19_3_7</strain>
        <tissue evidence="2">Leaf</tissue>
    </source>
</reference>
<accession>A0AAD5GF21</accession>
<dbReference type="EMBL" id="JAMZMK010008531">
    <property type="protein sequence ID" value="KAI7740022.1"/>
    <property type="molecule type" value="Genomic_DNA"/>
</dbReference>
<evidence type="ECO:0000256" key="1">
    <source>
        <dbReference type="SAM" id="MobiDB-lite"/>
    </source>
</evidence>
<keyword evidence="3" id="KW-1185">Reference proteome</keyword>
<dbReference type="AlphaFoldDB" id="A0AAD5GF21"/>
<protein>
    <submittedName>
        <fullName evidence="2">Uncharacterized protein</fullName>
    </submittedName>
</protein>
<sequence>EQQQQQDLKSNEEAKVKDLKPQEQHDAKFAAANEGENSKAGKEDDEVTEPASRTKAKRGHLRASPIAI</sequence>
<dbReference type="Proteomes" id="UP001206925">
    <property type="component" value="Unassembled WGS sequence"/>
</dbReference>
<organism evidence="2 3">
    <name type="scientific">Ambrosia artemisiifolia</name>
    <name type="common">Common ragweed</name>
    <dbReference type="NCBI Taxonomy" id="4212"/>
    <lineage>
        <taxon>Eukaryota</taxon>
        <taxon>Viridiplantae</taxon>
        <taxon>Streptophyta</taxon>
        <taxon>Embryophyta</taxon>
        <taxon>Tracheophyta</taxon>
        <taxon>Spermatophyta</taxon>
        <taxon>Magnoliopsida</taxon>
        <taxon>eudicotyledons</taxon>
        <taxon>Gunneridae</taxon>
        <taxon>Pentapetalae</taxon>
        <taxon>asterids</taxon>
        <taxon>campanulids</taxon>
        <taxon>Asterales</taxon>
        <taxon>Asteraceae</taxon>
        <taxon>Asteroideae</taxon>
        <taxon>Heliantheae alliance</taxon>
        <taxon>Heliantheae</taxon>
        <taxon>Ambrosia</taxon>
    </lineage>
</organism>
<feature type="non-terminal residue" evidence="2">
    <location>
        <position position="1"/>
    </location>
</feature>